<feature type="compositionally biased region" description="Basic and acidic residues" evidence="1">
    <location>
        <begin position="426"/>
        <end position="437"/>
    </location>
</feature>
<feature type="compositionally biased region" description="Acidic residues" evidence="1">
    <location>
        <begin position="384"/>
        <end position="401"/>
    </location>
</feature>
<dbReference type="Gene3D" id="3.20.20.80">
    <property type="entry name" value="Glycosidases"/>
    <property type="match status" value="1"/>
</dbReference>
<dbReference type="InterPro" id="IPR017853">
    <property type="entry name" value="GH"/>
</dbReference>
<sequence>MSSHRSGSGPAHRPARTSGRTRSGEGTRGSHAAGRARHSLVARAVIAACSASAVVAATAVMVAAAASSTRSTDSGSAALRQVQDVVTTPQTPLPTHADLGANAGAVQPAVAVTTKRLAIKQRYGIDVSWPQCGTTLPTIQLDFAVIGLTDGHASSVSPCFGEQVAWAKANHLRVAVYVVPNSPGTSSTASVDMQDGRTAAETSCATADASCPAYAAGVRQARHALAAAAAAQLPRTGWWLDVEESSAGTLWSDDTVANTAVLQGWVDTLRAAHLPVGAYSTHGYWTQITGGWQADLPQWVPVGLDGITDAQQACTEPFTSGPVVMTQWLTGPYDGNLLCPSTDGDPMARAFTGRSWAQHVTAGAPALLTTPVPHPEIEQAQAEADAESQDCDPADDADDDSSGNKDANRTTDDPKSGSDDDASCDDDGKPKTKDTKPKTKTKHHGQGAGSGHTSGHSSGKPKIKHHDKPNKGKHHHG</sequence>
<evidence type="ECO:0000256" key="2">
    <source>
        <dbReference type="SAM" id="Phobius"/>
    </source>
</evidence>
<feature type="compositionally biased region" description="Basic and acidic residues" evidence="1">
    <location>
        <begin position="402"/>
        <end position="418"/>
    </location>
</feature>
<reference evidence="3 4" key="1">
    <citation type="submission" date="2018-10" db="EMBL/GenBank/DDBJ databases">
        <title>Marmoricola sp. 4Q3S-7 whole genome shotgun sequence.</title>
        <authorList>
            <person name="Li F."/>
        </authorList>
    </citation>
    <scope>NUCLEOTIDE SEQUENCE [LARGE SCALE GENOMIC DNA]</scope>
    <source>
        <strain evidence="3 4">4Q3S-7</strain>
    </source>
</reference>
<dbReference type="AlphaFoldDB" id="A0A3L8P018"/>
<dbReference type="SUPFAM" id="SSF51445">
    <property type="entry name" value="(Trans)glycosidases"/>
    <property type="match status" value="1"/>
</dbReference>
<keyword evidence="2" id="KW-0812">Transmembrane</keyword>
<protein>
    <submittedName>
        <fullName evidence="3">Uncharacterized protein</fullName>
    </submittedName>
</protein>
<name>A0A3L8P018_9ACTN</name>
<feature type="region of interest" description="Disordered" evidence="1">
    <location>
        <begin position="379"/>
        <end position="477"/>
    </location>
</feature>
<feature type="compositionally biased region" description="Basic residues" evidence="1">
    <location>
        <begin position="459"/>
        <end position="477"/>
    </location>
</feature>
<feature type="transmembrane region" description="Helical" evidence="2">
    <location>
        <begin position="40"/>
        <end position="66"/>
    </location>
</feature>
<evidence type="ECO:0000313" key="4">
    <source>
        <dbReference type="Proteomes" id="UP000281708"/>
    </source>
</evidence>
<evidence type="ECO:0000313" key="3">
    <source>
        <dbReference type="EMBL" id="RLV48514.1"/>
    </source>
</evidence>
<keyword evidence="4" id="KW-1185">Reference proteome</keyword>
<evidence type="ECO:0000256" key="1">
    <source>
        <dbReference type="SAM" id="MobiDB-lite"/>
    </source>
</evidence>
<dbReference type="EMBL" id="RDBE01000009">
    <property type="protein sequence ID" value="RLV48514.1"/>
    <property type="molecule type" value="Genomic_DNA"/>
</dbReference>
<keyword evidence="2" id="KW-1133">Transmembrane helix</keyword>
<proteinExistence type="predicted"/>
<accession>A0A3L8P018</accession>
<dbReference type="OrthoDB" id="9779955at2"/>
<feature type="region of interest" description="Disordered" evidence="1">
    <location>
        <begin position="1"/>
        <end position="35"/>
    </location>
</feature>
<gene>
    <name evidence="3" type="ORF">D9V37_14155</name>
</gene>
<keyword evidence="2" id="KW-0472">Membrane</keyword>
<dbReference type="RefSeq" id="WP_121806836.1">
    <property type="nucleotide sequence ID" value="NZ_RDBE01000009.1"/>
</dbReference>
<dbReference type="Proteomes" id="UP000281708">
    <property type="component" value="Unassembled WGS sequence"/>
</dbReference>
<comment type="caution">
    <text evidence="3">The sequence shown here is derived from an EMBL/GenBank/DDBJ whole genome shotgun (WGS) entry which is preliminary data.</text>
</comment>
<organism evidence="3 4">
    <name type="scientific">Nocardioides mangrovicus</name>
    <dbReference type="NCBI Taxonomy" id="2478913"/>
    <lineage>
        <taxon>Bacteria</taxon>
        <taxon>Bacillati</taxon>
        <taxon>Actinomycetota</taxon>
        <taxon>Actinomycetes</taxon>
        <taxon>Propionibacteriales</taxon>
        <taxon>Nocardioidaceae</taxon>
        <taxon>Nocardioides</taxon>
    </lineage>
</organism>